<evidence type="ECO:0000313" key="4">
    <source>
        <dbReference type="EMBL" id="CAD8830058.1"/>
    </source>
</evidence>
<gene>
    <name evidence="4" type="ORF">NSCI0253_LOCUS4404</name>
</gene>
<sequence>MAPDGLALKTMIVDDNDFGDSPRGLVLAQLDMDMQPLPHFLKCVTDELGDPELPLQNYFVHESNYGKTHHHEDLHQHASQQHKCSSEQQRTTQQEAIPNQCSLSLRTEVGARRDATRSAGDGASGSNILQNTRLEAIDVWKQGAVDTRLLSLAEAVDRQATASTIGMNGWPPGATTVMLRNLPNRYTAEELIAEMLAAGFEGAFDFFYLPIDFSTKRNKGYCFINFHSQFVAGCFVQRFDKQRLTRYTTRKILEVSPALTQGLEANVAQYARKDAQRVQNPWFRPMIFTLHSTQNIMDRLSA</sequence>
<evidence type="ECO:0000256" key="2">
    <source>
        <dbReference type="SAM" id="MobiDB-lite"/>
    </source>
</evidence>
<evidence type="ECO:0000259" key="3">
    <source>
        <dbReference type="PROSITE" id="PS50102"/>
    </source>
</evidence>
<feature type="compositionally biased region" description="Polar residues" evidence="2">
    <location>
        <begin position="77"/>
        <end position="95"/>
    </location>
</feature>
<name>A0A7S0ZRD7_NOCSC</name>
<dbReference type="InterPro" id="IPR007201">
    <property type="entry name" value="Mei2-like_Rrm_C"/>
</dbReference>
<dbReference type="PROSITE" id="PS50102">
    <property type="entry name" value="RRM"/>
    <property type="match status" value="1"/>
</dbReference>
<accession>A0A7S0ZRD7</accession>
<evidence type="ECO:0000256" key="1">
    <source>
        <dbReference type="PROSITE-ProRule" id="PRU00176"/>
    </source>
</evidence>
<proteinExistence type="predicted"/>
<dbReference type="EMBL" id="HBFQ01006234">
    <property type="protein sequence ID" value="CAD8830058.1"/>
    <property type="molecule type" value="Transcribed_RNA"/>
</dbReference>
<reference evidence="4" key="1">
    <citation type="submission" date="2021-01" db="EMBL/GenBank/DDBJ databases">
        <authorList>
            <person name="Corre E."/>
            <person name="Pelletier E."/>
            <person name="Niang G."/>
            <person name="Scheremetjew M."/>
            <person name="Finn R."/>
            <person name="Kale V."/>
            <person name="Holt S."/>
            <person name="Cochrane G."/>
            <person name="Meng A."/>
            <person name="Brown T."/>
            <person name="Cohen L."/>
        </authorList>
    </citation>
    <scope>NUCLEOTIDE SEQUENCE</scope>
</reference>
<dbReference type="InterPro" id="IPR035979">
    <property type="entry name" value="RBD_domain_sf"/>
</dbReference>
<dbReference type="Gene3D" id="3.30.70.330">
    <property type="match status" value="1"/>
</dbReference>
<feature type="domain" description="RRM" evidence="3">
    <location>
        <begin position="175"/>
        <end position="260"/>
    </location>
</feature>
<dbReference type="AlphaFoldDB" id="A0A7S0ZRD7"/>
<dbReference type="SUPFAM" id="SSF54928">
    <property type="entry name" value="RNA-binding domain, RBD"/>
    <property type="match status" value="1"/>
</dbReference>
<protein>
    <recommendedName>
        <fullName evidence="3">RRM domain-containing protein</fullName>
    </recommendedName>
</protein>
<organism evidence="4">
    <name type="scientific">Noctiluca scintillans</name>
    <name type="common">Sea sparkle</name>
    <name type="synonym">Red tide dinoflagellate</name>
    <dbReference type="NCBI Taxonomy" id="2966"/>
    <lineage>
        <taxon>Eukaryota</taxon>
        <taxon>Sar</taxon>
        <taxon>Alveolata</taxon>
        <taxon>Dinophyceae</taxon>
        <taxon>Noctilucales</taxon>
        <taxon>Noctilucaceae</taxon>
        <taxon>Noctiluca</taxon>
    </lineage>
</organism>
<keyword evidence="1" id="KW-0694">RNA-binding</keyword>
<feature type="region of interest" description="Disordered" evidence="2">
    <location>
        <begin position="67"/>
        <end position="95"/>
    </location>
</feature>
<dbReference type="InterPro" id="IPR000504">
    <property type="entry name" value="RRM_dom"/>
</dbReference>
<dbReference type="GO" id="GO:0003723">
    <property type="term" value="F:RNA binding"/>
    <property type="evidence" value="ECO:0007669"/>
    <property type="project" value="UniProtKB-UniRule"/>
</dbReference>
<dbReference type="Pfam" id="PF04059">
    <property type="entry name" value="RRM_2"/>
    <property type="match status" value="1"/>
</dbReference>
<dbReference type="CDD" id="cd12277">
    <property type="entry name" value="RRM3_MEI2_EAR1_like"/>
    <property type="match status" value="1"/>
</dbReference>
<dbReference type="InterPro" id="IPR012677">
    <property type="entry name" value="Nucleotide-bd_a/b_plait_sf"/>
</dbReference>